<dbReference type="EMBL" id="BOOY01000027">
    <property type="protein sequence ID" value="GIJ04379.1"/>
    <property type="molecule type" value="Genomic_DNA"/>
</dbReference>
<comment type="caution">
    <text evidence="1">The sequence shown here is derived from an EMBL/GenBank/DDBJ whole genome shotgun (WGS) entry which is preliminary data.</text>
</comment>
<evidence type="ECO:0000313" key="2">
    <source>
        <dbReference type="Proteomes" id="UP000652013"/>
    </source>
</evidence>
<sequence length="170" mass="19124">MLWPFDDDAWDYDPDAVLDDSGEEGLLQTSEGLPLLVAAAGRPGYPKRDHLPESYTRHVVGHDRADTYPALRAAAGIAAASPDERTRGYAAWVDRLLGYRARPARVPRARAEQMAADLLRGPLLDARLPRLEVRITPDGRQWLSCDHSWARDELRIDRRTGVFTITTRPR</sequence>
<proteinExistence type="predicted"/>
<evidence type="ECO:0000313" key="1">
    <source>
        <dbReference type="EMBL" id="GIJ04379.1"/>
    </source>
</evidence>
<dbReference type="AlphaFoldDB" id="A0A8J4DKK9"/>
<dbReference type="Proteomes" id="UP000652013">
    <property type="component" value="Unassembled WGS sequence"/>
</dbReference>
<name>A0A8J4DKK9_9ACTN</name>
<accession>A0A8J4DKK9</accession>
<keyword evidence="2" id="KW-1185">Reference proteome</keyword>
<reference evidence="1" key="1">
    <citation type="submission" date="2021-01" db="EMBL/GenBank/DDBJ databases">
        <title>Whole genome shotgun sequence of Spirilliplanes yamanashiensis NBRC 15828.</title>
        <authorList>
            <person name="Komaki H."/>
            <person name="Tamura T."/>
        </authorList>
    </citation>
    <scope>NUCLEOTIDE SEQUENCE</scope>
    <source>
        <strain evidence="1">NBRC 15828</strain>
    </source>
</reference>
<gene>
    <name evidence="1" type="ORF">Sya03_37310</name>
</gene>
<organism evidence="1 2">
    <name type="scientific">Spirilliplanes yamanashiensis</name>
    <dbReference type="NCBI Taxonomy" id="42233"/>
    <lineage>
        <taxon>Bacteria</taxon>
        <taxon>Bacillati</taxon>
        <taxon>Actinomycetota</taxon>
        <taxon>Actinomycetes</taxon>
        <taxon>Micromonosporales</taxon>
        <taxon>Micromonosporaceae</taxon>
        <taxon>Spirilliplanes</taxon>
    </lineage>
</organism>
<protein>
    <submittedName>
        <fullName evidence="1">Uncharacterized protein</fullName>
    </submittedName>
</protein>
<dbReference type="RefSeq" id="WP_203939618.1">
    <property type="nucleotide sequence ID" value="NZ_BAAAGJ010000005.1"/>
</dbReference>